<gene>
    <name evidence="2" type="ORF">Fot_55595</name>
</gene>
<feature type="chain" id="PRO_5044788859" description="SAGA-associated factor 11" evidence="1">
    <location>
        <begin position="19"/>
        <end position="415"/>
    </location>
</feature>
<comment type="caution">
    <text evidence="2">The sequence shown here is derived from an EMBL/GenBank/DDBJ whole genome shotgun (WGS) entry which is preliminary data.</text>
</comment>
<dbReference type="EMBL" id="JBFOLJ010000028">
    <property type="protein sequence ID" value="KAL2458565.1"/>
    <property type="molecule type" value="Genomic_DNA"/>
</dbReference>
<keyword evidence="1" id="KW-0732">Signal</keyword>
<dbReference type="InterPro" id="IPR037804">
    <property type="entry name" value="SGF73"/>
</dbReference>
<dbReference type="PANTHER" id="PTHR47805">
    <property type="entry name" value="SAGA-ASSOCIATED FACTOR 73"/>
    <property type="match status" value="1"/>
</dbReference>
<accession>A0ABD1P3Y0</accession>
<evidence type="ECO:0000313" key="3">
    <source>
        <dbReference type="Proteomes" id="UP001604277"/>
    </source>
</evidence>
<dbReference type="AlphaFoldDB" id="A0ABD1P3Y0"/>
<evidence type="ECO:0008006" key="4">
    <source>
        <dbReference type="Google" id="ProtNLM"/>
    </source>
</evidence>
<feature type="signal peptide" evidence="1">
    <location>
        <begin position="1"/>
        <end position="18"/>
    </location>
</feature>
<dbReference type="Proteomes" id="UP001604277">
    <property type="component" value="Unassembled WGS sequence"/>
</dbReference>
<evidence type="ECO:0000256" key="1">
    <source>
        <dbReference type="SAM" id="SignalP"/>
    </source>
</evidence>
<dbReference type="PANTHER" id="PTHR47805:SF1">
    <property type="entry name" value="SAGA-ASSOCIATED FACTOR 73"/>
    <property type="match status" value="1"/>
</dbReference>
<protein>
    <recommendedName>
        <fullName evidence="4">SAGA-associated factor 11</fullName>
    </recommendedName>
</protein>
<keyword evidence="3" id="KW-1185">Reference proteome</keyword>
<evidence type="ECO:0000313" key="2">
    <source>
        <dbReference type="EMBL" id="KAL2458565.1"/>
    </source>
</evidence>
<reference evidence="3" key="1">
    <citation type="submission" date="2024-07" db="EMBL/GenBank/DDBJ databases">
        <title>Two chromosome-level genome assemblies of Korean endemic species Abeliophyllum distichum and Forsythia ovata (Oleaceae).</title>
        <authorList>
            <person name="Jang H."/>
        </authorList>
    </citation>
    <scope>NUCLEOTIDE SEQUENCE [LARGE SCALE GENOMIC DNA]</scope>
</reference>
<sequence>MAALVRLLAAGSVSQTLAEEVNRQKLTAKYLHRELLEADEANMLDEDDMHMFGLRPMEDPLYLVCCNDCKKPIKASHYATHAELCKSLNYKEEIVSEVDGASGQKKLPRKDRKRLLTAHANQATTVREQEKFESLDSDIITAPESHLDEELQMIPFTEAKRNTKCVNGTPRMNSLKVNPGNMERSETVIPSPTKRVKRTIAESQSCLDAKTPWIISEEVLQCQEVPTRSSGGSEKISKGAVGNQTSDQIYESSVTKAISDVPAPLATKMYYSQRNHYLRRVISHMYYAESRKEHSSEFLTSEELGVNSEQTQTSSPSYLYHGQVENQQREEYSLHHGQTPDQIPAGNSELDLGKSQGFVPATNISSPIPVNNTLEPHTSIGNIRSNYIPNSYSFAGRTGNPIGTAQQANGSVPVV</sequence>
<name>A0ABD1P3Y0_9LAMI</name>
<organism evidence="2 3">
    <name type="scientific">Forsythia ovata</name>
    <dbReference type="NCBI Taxonomy" id="205694"/>
    <lineage>
        <taxon>Eukaryota</taxon>
        <taxon>Viridiplantae</taxon>
        <taxon>Streptophyta</taxon>
        <taxon>Embryophyta</taxon>
        <taxon>Tracheophyta</taxon>
        <taxon>Spermatophyta</taxon>
        <taxon>Magnoliopsida</taxon>
        <taxon>eudicotyledons</taxon>
        <taxon>Gunneridae</taxon>
        <taxon>Pentapetalae</taxon>
        <taxon>asterids</taxon>
        <taxon>lamiids</taxon>
        <taxon>Lamiales</taxon>
        <taxon>Oleaceae</taxon>
        <taxon>Forsythieae</taxon>
        <taxon>Forsythia</taxon>
    </lineage>
</organism>
<proteinExistence type="predicted"/>